<dbReference type="InterPro" id="IPR017039">
    <property type="entry name" value="Virul_fac_BrkB"/>
</dbReference>
<dbReference type="Proteomes" id="UP000532440">
    <property type="component" value="Unassembled WGS sequence"/>
</dbReference>
<evidence type="ECO:0000256" key="3">
    <source>
        <dbReference type="ARBA" id="ARBA00022692"/>
    </source>
</evidence>
<dbReference type="RefSeq" id="WP_183963293.1">
    <property type="nucleotide sequence ID" value="NZ_BAABEW010000003.1"/>
</dbReference>
<keyword evidence="5 6" id="KW-0472">Membrane</keyword>
<evidence type="ECO:0000313" key="8">
    <source>
        <dbReference type="Proteomes" id="UP000532440"/>
    </source>
</evidence>
<comment type="caution">
    <text evidence="7">The sequence shown here is derived from an EMBL/GenBank/DDBJ whole genome shotgun (WGS) entry which is preliminary data.</text>
</comment>
<evidence type="ECO:0000256" key="2">
    <source>
        <dbReference type="ARBA" id="ARBA00022475"/>
    </source>
</evidence>
<evidence type="ECO:0000256" key="1">
    <source>
        <dbReference type="ARBA" id="ARBA00004651"/>
    </source>
</evidence>
<keyword evidence="4 6" id="KW-1133">Transmembrane helix</keyword>
<proteinExistence type="predicted"/>
<dbReference type="EMBL" id="JACHGB010000001">
    <property type="protein sequence ID" value="MBB5270141.1"/>
    <property type="molecule type" value="Genomic_DNA"/>
</dbReference>
<feature type="transmembrane region" description="Helical" evidence="6">
    <location>
        <begin position="205"/>
        <end position="222"/>
    </location>
</feature>
<evidence type="ECO:0000256" key="6">
    <source>
        <dbReference type="SAM" id="Phobius"/>
    </source>
</evidence>
<dbReference type="PANTHER" id="PTHR30213">
    <property type="entry name" value="INNER MEMBRANE PROTEIN YHJD"/>
    <property type="match status" value="1"/>
</dbReference>
<feature type="transmembrane region" description="Helical" evidence="6">
    <location>
        <begin position="177"/>
        <end position="198"/>
    </location>
</feature>
<dbReference type="PANTHER" id="PTHR30213:SF0">
    <property type="entry name" value="UPF0761 MEMBRANE PROTEIN YIHY"/>
    <property type="match status" value="1"/>
</dbReference>
<feature type="transmembrane region" description="Helical" evidence="6">
    <location>
        <begin position="100"/>
        <end position="117"/>
    </location>
</feature>
<keyword evidence="3 6" id="KW-0812">Transmembrane</keyword>
<organism evidence="7 8">
    <name type="scientific">Quisquiliibacterium transsilvanicum</name>
    <dbReference type="NCBI Taxonomy" id="1549638"/>
    <lineage>
        <taxon>Bacteria</taxon>
        <taxon>Pseudomonadati</taxon>
        <taxon>Pseudomonadota</taxon>
        <taxon>Betaproteobacteria</taxon>
        <taxon>Burkholderiales</taxon>
        <taxon>Burkholderiaceae</taxon>
        <taxon>Quisquiliibacterium</taxon>
    </lineage>
</organism>
<name>A0A7W8HEP4_9BURK</name>
<protein>
    <submittedName>
        <fullName evidence="7">Membrane protein</fullName>
    </submittedName>
</protein>
<keyword evidence="8" id="KW-1185">Reference proteome</keyword>
<reference evidence="7 8" key="1">
    <citation type="submission" date="2020-08" db="EMBL/GenBank/DDBJ databases">
        <title>Genomic Encyclopedia of Type Strains, Phase IV (KMG-IV): sequencing the most valuable type-strain genomes for metagenomic binning, comparative biology and taxonomic classification.</title>
        <authorList>
            <person name="Goeker M."/>
        </authorList>
    </citation>
    <scope>NUCLEOTIDE SEQUENCE [LARGE SCALE GENOMIC DNA]</scope>
    <source>
        <strain evidence="7 8">DSM 29781</strain>
    </source>
</reference>
<dbReference type="Pfam" id="PF03631">
    <property type="entry name" value="Virul_fac_BrkB"/>
    <property type="match status" value="1"/>
</dbReference>
<dbReference type="NCBIfam" id="TIGR00765">
    <property type="entry name" value="yihY_not_rbn"/>
    <property type="match status" value="1"/>
</dbReference>
<feature type="transmembrane region" description="Helical" evidence="6">
    <location>
        <begin position="138"/>
        <end position="157"/>
    </location>
</feature>
<evidence type="ECO:0000313" key="7">
    <source>
        <dbReference type="EMBL" id="MBB5270141.1"/>
    </source>
</evidence>
<sequence>MSPAPATFVRRARVLALALARQGARLQLPETAASLVLLTLLALVPVITIAVSLLGALPLFSPFRDAVLRFLAANFLLPSFSDTLVRLLDQFSAKASELSAVGAVVFFATAFTALLTLDRTMNRIWATPHPKSFSRRLSVYWTFLTLGPLLLAASIAVNGMIVSELLVPAGMPGAERAWLHVLPWLTTLVGLTLLYRLVPNAPVRWGEAFAGALAAAIVLELLKRGLAFQVARLPTYTVVYGTFAALPLFLIWLYLLWLTILAGALLAASIPYWGAGMTVHLASSVADRFQMAEGALDALARAAREGRPSVSVGELRELFDGDPARAVETARMLARLGYIDRYWRLVETSGDAERAIWEERWALAPGAGQRTLRPLFEWLWRGEPSGRASLAVEDFDLARIDLPLAETAKPG</sequence>
<evidence type="ECO:0000256" key="4">
    <source>
        <dbReference type="ARBA" id="ARBA00022989"/>
    </source>
</evidence>
<keyword evidence="2" id="KW-1003">Cell membrane</keyword>
<dbReference type="GO" id="GO:0005886">
    <property type="term" value="C:plasma membrane"/>
    <property type="evidence" value="ECO:0007669"/>
    <property type="project" value="UniProtKB-SubCell"/>
</dbReference>
<accession>A0A7W8HEP4</accession>
<feature type="transmembrane region" description="Helical" evidence="6">
    <location>
        <begin position="35"/>
        <end position="60"/>
    </location>
</feature>
<gene>
    <name evidence="7" type="ORF">HNQ70_000125</name>
</gene>
<comment type="subcellular location">
    <subcellularLocation>
        <location evidence="1">Cell membrane</location>
        <topology evidence="1">Multi-pass membrane protein</topology>
    </subcellularLocation>
</comment>
<dbReference type="AlphaFoldDB" id="A0A7W8HEP4"/>
<evidence type="ECO:0000256" key="5">
    <source>
        <dbReference type="ARBA" id="ARBA00023136"/>
    </source>
</evidence>
<feature type="transmembrane region" description="Helical" evidence="6">
    <location>
        <begin position="242"/>
        <end position="268"/>
    </location>
</feature>